<accession>A0A6A5R5A5</accession>
<evidence type="ECO:0000313" key="2">
    <source>
        <dbReference type="Proteomes" id="UP000800082"/>
    </source>
</evidence>
<dbReference type="RefSeq" id="XP_033442613.1">
    <property type="nucleotide sequence ID" value="XM_033598430.1"/>
</dbReference>
<name>A0A6A5R5A5_9PLEO</name>
<protein>
    <submittedName>
        <fullName evidence="1">Uncharacterized protein</fullName>
    </submittedName>
</protein>
<evidence type="ECO:0000313" key="1">
    <source>
        <dbReference type="EMBL" id="KAF1922360.1"/>
    </source>
</evidence>
<gene>
    <name evidence="1" type="ORF">M421DRAFT_96822</name>
</gene>
<organism evidence="1 2">
    <name type="scientific">Didymella exigua CBS 183.55</name>
    <dbReference type="NCBI Taxonomy" id="1150837"/>
    <lineage>
        <taxon>Eukaryota</taxon>
        <taxon>Fungi</taxon>
        <taxon>Dikarya</taxon>
        <taxon>Ascomycota</taxon>
        <taxon>Pezizomycotina</taxon>
        <taxon>Dothideomycetes</taxon>
        <taxon>Pleosporomycetidae</taxon>
        <taxon>Pleosporales</taxon>
        <taxon>Pleosporineae</taxon>
        <taxon>Didymellaceae</taxon>
        <taxon>Didymella</taxon>
    </lineage>
</organism>
<proteinExistence type="predicted"/>
<reference evidence="1" key="1">
    <citation type="journal article" date="2020" name="Stud. Mycol.">
        <title>101 Dothideomycetes genomes: a test case for predicting lifestyles and emergence of pathogens.</title>
        <authorList>
            <person name="Haridas S."/>
            <person name="Albert R."/>
            <person name="Binder M."/>
            <person name="Bloem J."/>
            <person name="Labutti K."/>
            <person name="Salamov A."/>
            <person name="Andreopoulos B."/>
            <person name="Baker S."/>
            <person name="Barry K."/>
            <person name="Bills G."/>
            <person name="Bluhm B."/>
            <person name="Cannon C."/>
            <person name="Castanera R."/>
            <person name="Culley D."/>
            <person name="Daum C."/>
            <person name="Ezra D."/>
            <person name="Gonzalez J."/>
            <person name="Henrissat B."/>
            <person name="Kuo A."/>
            <person name="Liang C."/>
            <person name="Lipzen A."/>
            <person name="Lutzoni F."/>
            <person name="Magnuson J."/>
            <person name="Mondo S."/>
            <person name="Nolan M."/>
            <person name="Ohm R."/>
            <person name="Pangilinan J."/>
            <person name="Park H.-J."/>
            <person name="Ramirez L."/>
            <person name="Alfaro M."/>
            <person name="Sun H."/>
            <person name="Tritt A."/>
            <person name="Yoshinaga Y."/>
            <person name="Zwiers L.-H."/>
            <person name="Turgeon B."/>
            <person name="Goodwin S."/>
            <person name="Spatafora J."/>
            <person name="Crous P."/>
            <person name="Grigoriev I."/>
        </authorList>
    </citation>
    <scope>NUCLEOTIDE SEQUENCE</scope>
    <source>
        <strain evidence="1">CBS 183.55</strain>
    </source>
</reference>
<dbReference type="EMBL" id="ML979031">
    <property type="protein sequence ID" value="KAF1922360.1"/>
    <property type="molecule type" value="Genomic_DNA"/>
</dbReference>
<keyword evidence="2" id="KW-1185">Reference proteome</keyword>
<dbReference type="AlphaFoldDB" id="A0A6A5R5A5"/>
<dbReference type="Proteomes" id="UP000800082">
    <property type="component" value="Unassembled WGS sequence"/>
</dbReference>
<dbReference type="GeneID" id="54356097"/>
<sequence length="114" mass="12183">MAKLIRVLGSASRCLDVEAERYGCPLFAAAATSSEQALEVCLESISVRKDESSPVAAVQQSLGTTGFLRFYSNLGGLRLIQKIQKIQKIGLYCGGLAGMAVRCPQGCYLLQTPP</sequence>